<evidence type="ECO:0000256" key="1">
    <source>
        <dbReference type="SAM" id="MobiDB-lite"/>
    </source>
</evidence>
<sequence>MMSGNHTSRSSADRAAGTRTYRARSRWPAAPSDSTTARSATAYSGSSTRSWRSAAPTNHSATWNQSSASSRTPA</sequence>
<name>A0A5N8XPE2_9ACTN</name>
<proteinExistence type="predicted"/>
<keyword evidence="3" id="KW-1185">Reference proteome</keyword>
<dbReference type="EMBL" id="VJZC01000263">
    <property type="protein sequence ID" value="MPY61016.1"/>
    <property type="molecule type" value="Genomic_DNA"/>
</dbReference>
<evidence type="ECO:0000313" key="2">
    <source>
        <dbReference type="EMBL" id="MPY61016.1"/>
    </source>
</evidence>
<dbReference type="Proteomes" id="UP000400924">
    <property type="component" value="Unassembled WGS sequence"/>
</dbReference>
<reference evidence="2 3" key="1">
    <citation type="submission" date="2019-07" db="EMBL/GenBank/DDBJ databases">
        <title>New species of Amycolatopsis and Streptomyces.</title>
        <authorList>
            <person name="Duangmal K."/>
            <person name="Teo W.F.A."/>
            <person name="Lipun K."/>
        </authorList>
    </citation>
    <scope>NUCLEOTIDE SEQUENCE [LARGE SCALE GENOMIC DNA]</scope>
    <source>
        <strain evidence="2 3">NBRC 106415</strain>
    </source>
</reference>
<feature type="compositionally biased region" description="Polar residues" evidence="1">
    <location>
        <begin position="1"/>
        <end position="10"/>
    </location>
</feature>
<feature type="compositionally biased region" description="Polar residues" evidence="1">
    <location>
        <begin position="32"/>
        <end position="74"/>
    </location>
</feature>
<evidence type="ECO:0000313" key="3">
    <source>
        <dbReference type="Proteomes" id="UP000400924"/>
    </source>
</evidence>
<comment type="caution">
    <text evidence="2">The sequence shown here is derived from an EMBL/GenBank/DDBJ whole genome shotgun (WGS) entry which is preliminary data.</text>
</comment>
<accession>A0A5N8XPE2</accession>
<protein>
    <submittedName>
        <fullName evidence="2">Uncharacterized protein</fullName>
    </submittedName>
</protein>
<feature type="region of interest" description="Disordered" evidence="1">
    <location>
        <begin position="1"/>
        <end position="74"/>
    </location>
</feature>
<gene>
    <name evidence="2" type="ORF">FNH08_28900</name>
</gene>
<organism evidence="2 3">
    <name type="scientific">Streptomyces spongiae</name>
    <dbReference type="NCBI Taxonomy" id="565072"/>
    <lineage>
        <taxon>Bacteria</taxon>
        <taxon>Bacillati</taxon>
        <taxon>Actinomycetota</taxon>
        <taxon>Actinomycetes</taxon>
        <taxon>Kitasatosporales</taxon>
        <taxon>Streptomycetaceae</taxon>
        <taxon>Streptomyces</taxon>
    </lineage>
</organism>
<dbReference type="OrthoDB" id="4246613at2"/>
<dbReference type="AlphaFoldDB" id="A0A5N8XPE2"/>